<dbReference type="Proteomes" id="UP001451303">
    <property type="component" value="Unassembled WGS sequence"/>
</dbReference>
<organism evidence="1 2">
    <name type="scientific">Neurospora intermedia</name>
    <dbReference type="NCBI Taxonomy" id="5142"/>
    <lineage>
        <taxon>Eukaryota</taxon>
        <taxon>Fungi</taxon>
        <taxon>Dikarya</taxon>
        <taxon>Ascomycota</taxon>
        <taxon>Pezizomycotina</taxon>
        <taxon>Sordariomycetes</taxon>
        <taxon>Sordariomycetidae</taxon>
        <taxon>Sordariales</taxon>
        <taxon>Sordariaceae</taxon>
        <taxon>Neurospora</taxon>
    </lineage>
</organism>
<accession>A0ABR3D238</accession>
<gene>
    <name evidence="1" type="ORF">QR685DRAFT_450137</name>
</gene>
<keyword evidence="2" id="KW-1185">Reference proteome</keyword>
<name>A0ABR3D238_NEUIN</name>
<sequence>MQRCGAEVFLTAFSPLFPFPNAPIPINALYAPYQCLGRQEGEGRRKKET</sequence>
<proteinExistence type="predicted"/>
<evidence type="ECO:0000313" key="2">
    <source>
        <dbReference type="Proteomes" id="UP001451303"/>
    </source>
</evidence>
<dbReference type="EMBL" id="JAVLET010000011">
    <property type="protein sequence ID" value="KAL0466766.1"/>
    <property type="molecule type" value="Genomic_DNA"/>
</dbReference>
<evidence type="ECO:0000313" key="1">
    <source>
        <dbReference type="EMBL" id="KAL0466766.1"/>
    </source>
</evidence>
<comment type="caution">
    <text evidence="1">The sequence shown here is derived from an EMBL/GenBank/DDBJ whole genome shotgun (WGS) entry which is preliminary data.</text>
</comment>
<reference evidence="1 2" key="1">
    <citation type="submission" date="2023-09" db="EMBL/GenBank/DDBJ databases">
        <title>Multi-omics analysis of a traditional fermented food reveals byproduct-associated fungal strains for waste-to-food upcycling.</title>
        <authorList>
            <consortium name="Lawrence Berkeley National Laboratory"/>
            <person name="Rekdal V.M."/>
            <person name="Villalobos-Escobedo J.M."/>
            <person name="Rodriguez-Valeron N."/>
            <person name="Garcia M.O."/>
            <person name="Vasquez D.P."/>
            <person name="Damayanti I."/>
            <person name="Sorensen P.M."/>
            <person name="Baidoo E.E."/>
            <person name="De Carvalho A.C."/>
            <person name="Riley R."/>
            <person name="Lipzen A."/>
            <person name="He G."/>
            <person name="Yan M."/>
            <person name="Haridas S."/>
            <person name="Daum C."/>
            <person name="Yoshinaga Y."/>
            <person name="Ng V."/>
            <person name="Grigoriev I.V."/>
            <person name="Munk R."/>
            <person name="Nuraida L."/>
            <person name="Wijaya C.H."/>
            <person name="Morales P.-C."/>
            <person name="Keasling J.D."/>
        </authorList>
    </citation>
    <scope>NUCLEOTIDE SEQUENCE [LARGE SCALE GENOMIC DNA]</scope>
    <source>
        <strain evidence="1 2">FGSC 2613</strain>
    </source>
</reference>
<protein>
    <submittedName>
        <fullName evidence="1">Uncharacterized protein</fullName>
    </submittedName>
</protein>